<evidence type="ECO:0000256" key="2">
    <source>
        <dbReference type="ARBA" id="ARBA00022617"/>
    </source>
</evidence>
<dbReference type="GO" id="GO:0046872">
    <property type="term" value="F:metal ion binding"/>
    <property type="evidence" value="ECO:0007669"/>
    <property type="project" value="UniProtKB-KW"/>
</dbReference>
<dbReference type="SUPFAM" id="SSF56014">
    <property type="entry name" value="Nitrite and sulphite reductase 4Fe-4S domain-like"/>
    <property type="match status" value="2"/>
</dbReference>
<reference key="2">
    <citation type="submission" date="2011-04" db="EMBL/GenBank/DDBJ databases">
        <title>Complete sequence of chromosome of Haliscomenobacter hydrossis DSM 1100.</title>
        <authorList>
            <consortium name="US DOE Joint Genome Institute (JGI-PGF)"/>
            <person name="Lucas S."/>
            <person name="Han J."/>
            <person name="Lapidus A."/>
            <person name="Bruce D."/>
            <person name="Goodwin L."/>
            <person name="Pitluck S."/>
            <person name="Peters L."/>
            <person name="Kyrpides N."/>
            <person name="Mavromatis K."/>
            <person name="Ivanova N."/>
            <person name="Ovchinnikova G."/>
            <person name="Pagani I."/>
            <person name="Daligault H."/>
            <person name="Detter J.C."/>
            <person name="Han C."/>
            <person name="Land M."/>
            <person name="Hauser L."/>
            <person name="Markowitz V."/>
            <person name="Cheng J.-F."/>
            <person name="Hugenholtz P."/>
            <person name="Woyke T."/>
            <person name="Wu D."/>
            <person name="Verbarg S."/>
            <person name="Frueling A."/>
            <person name="Brambilla E."/>
            <person name="Klenk H.-P."/>
            <person name="Eisen J.A."/>
        </authorList>
    </citation>
    <scope>NUCLEOTIDE SEQUENCE</scope>
    <source>
        <strain>DSM 1100</strain>
    </source>
</reference>
<dbReference type="SUPFAM" id="SSF55124">
    <property type="entry name" value="Nitrite/Sulfite reductase N-terminal domain-like"/>
    <property type="match status" value="2"/>
</dbReference>
<dbReference type="AlphaFoldDB" id="F4KZ53"/>
<dbReference type="InterPro" id="IPR045854">
    <property type="entry name" value="NO2/SO3_Rdtase_4Fe4S_sf"/>
</dbReference>
<dbReference type="Proteomes" id="UP000008461">
    <property type="component" value="Chromosome"/>
</dbReference>
<organism evidence="9 10">
    <name type="scientific">Haliscomenobacter hydrossis (strain ATCC 27775 / DSM 1100 / LMG 10767 / O)</name>
    <dbReference type="NCBI Taxonomy" id="760192"/>
    <lineage>
        <taxon>Bacteria</taxon>
        <taxon>Pseudomonadati</taxon>
        <taxon>Bacteroidota</taxon>
        <taxon>Saprospiria</taxon>
        <taxon>Saprospirales</taxon>
        <taxon>Haliscomenobacteraceae</taxon>
        <taxon>Haliscomenobacter</taxon>
    </lineage>
</organism>
<gene>
    <name evidence="9" type="ordered locus">Halhy_5884</name>
</gene>
<dbReference type="PANTHER" id="PTHR32439">
    <property type="entry name" value="FERREDOXIN--NITRITE REDUCTASE, CHLOROPLASTIC"/>
    <property type="match status" value="1"/>
</dbReference>
<keyword evidence="10" id="KW-1185">Reference proteome</keyword>
<keyword evidence="5" id="KW-0408">Iron</keyword>
<keyword evidence="1" id="KW-0004">4Fe-4S</keyword>
<evidence type="ECO:0000256" key="3">
    <source>
        <dbReference type="ARBA" id="ARBA00022723"/>
    </source>
</evidence>
<feature type="domain" description="Nitrite/sulphite reductase 4Fe-4S" evidence="7">
    <location>
        <begin position="124"/>
        <end position="280"/>
    </location>
</feature>
<dbReference type="GO" id="GO:0048307">
    <property type="term" value="F:ferredoxin-nitrite reductase activity"/>
    <property type="evidence" value="ECO:0007669"/>
    <property type="project" value="UniProtKB-EC"/>
</dbReference>
<dbReference type="EMBL" id="CP002691">
    <property type="protein sequence ID" value="AEE53707.1"/>
    <property type="molecule type" value="Genomic_DNA"/>
</dbReference>
<evidence type="ECO:0000259" key="7">
    <source>
        <dbReference type="Pfam" id="PF01077"/>
    </source>
</evidence>
<dbReference type="OrthoDB" id="9803707at2"/>
<dbReference type="InterPro" id="IPR005117">
    <property type="entry name" value="NiRdtase/SiRdtase_haem-b_fer"/>
</dbReference>
<dbReference type="GO" id="GO:0051539">
    <property type="term" value="F:4 iron, 4 sulfur cluster binding"/>
    <property type="evidence" value="ECO:0007669"/>
    <property type="project" value="UniProtKB-KW"/>
</dbReference>
<keyword evidence="3" id="KW-0479">Metal-binding</keyword>
<evidence type="ECO:0000259" key="8">
    <source>
        <dbReference type="Pfam" id="PF03460"/>
    </source>
</evidence>
<dbReference type="Gene3D" id="3.90.480.10">
    <property type="entry name" value="Sulfite Reductase Hemoprotein,Domain 2"/>
    <property type="match status" value="1"/>
</dbReference>
<dbReference type="KEGG" id="hhy:Halhy_5884"/>
<dbReference type="InterPro" id="IPR006067">
    <property type="entry name" value="NO2/SO3_Rdtase_4Fe4S_dom"/>
</dbReference>
<dbReference type="HOGENOM" id="CLU_015667_1_1_10"/>
<evidence type="ECO:0000256" key="4">
    <source>
        <dbReference type="ARBA" id="ARBA00023002"/>
    </source>
</evidence>
<proteinExistence type="predicted"/>
<dbReference type="eggNOG" id="COG0155">
    <property type="taxonomic scope" value="Bacteria"/>
</dbReference>
<dbReference type="PANTHER" id="PTHR32439:SF9">
    <property type="entry name" value="BLR3264 PROTEIN"/>
    <property type="match status" value="1"/>
</dbReference>
<dbReference type="STRING" id="760192.Halhy_5884"/>
<keyword evidence="2" id="KW-0349">Heme</keyword>
<dbReference type="EC" id="1.7.7.1" evidence="9"/>
<keyword evidence="4 9" id="KW-0560">Oxidoreductase</keyword>
<dbReference type="Gene3D" id="1.20.120.330">
    <property type="entry name" value="Nucleotidyltransferases domain 2"/>
    <property type="match status" value="1"/>
</dbReference>
<evidence type="ECO:0000256" key="1">
    <source>
        <dbReference type="ARBA" id="ARBA00022485"/>
    </source>
</evidence>
<dbReference type="Pfam" id="PF01077">
    <property type="entry name" value="NIR_SIR"/>
    <property type="match status" value="2"/>
</dbReference>
<accession>F4KZ53</accession>
<protein>
    <submittedName>
        <fullName evidence="9">Ferredoxin--nitrite reductase</fullName>
        <ecNumber evidence="9">1.7.7.1</ecNumber>
    </submittedName>
</protein>
<dbReference type="eggNOG" id="COG1895">
    <property type="taxonomic scope" value="Bacteria"/>
</dbReference>
<feature type="domain" description="Nitrite/sulphite reductase 4Fe-4S" evidence="7">
    <location>
        <begin position="401"/>
        <end position="529"/>
    </location>
</feature>
<sequence>MSNYEFDFSSVSPVDQKDIKELDRRISDFQRGKEDTERFRLYRLTRGVYGQRQEGVQMFRLKLPYGRINSEQLVRIADVSDRYATGNLHITTRQNVQLHYVKLANSPKVWTELAQLNLTAREACGNTVRNFTGSPTAGIDPNEPFDVSPYVEASFQYFLRNPICQEMGRKIKIAFSSSDADSAFTYFHDYGFIPRMQVVDGVEQRGFKVLVGGGLGAQSITGLLAYEFLPEDQIIPFMEAGLRVFDRYGEREKRMKARMKFLIQKLGFEAWMELVKQEWKALKNKSVAIDHNLVPEQAPLGTGIIPADVKPVDEHWYNEWLRTNTFEQKQKGYYGVYVRIVLGDLPSHKARALAAVIKAYAADDIRFTINQGILLKFIRPEALPLWFNELHKLGLALPGADSTADITACPGTDTCALGVTNSTGLSNILEELIREEYPDLIDEKFFKIKISGCMNACGQHMAANLGFHGSSFKHGDLVIPAMQVVLGGGVAPDGRGFIADKIVKVPTKRIPDVVRYVLDDFEKNGLEGEYYNDYFLRQGDKYFYTLLKPLADLKTMTQEEYFDWGQDHLYKQEIGVGECAGVMLDMVGVILKDAVEKIAAAREALEQSQWSDAIYSSYSAFVVAAKGMLLSKDVKCNTQKGVIDDFQTHYVESGDYTEMGNFAELVLQINQYEPEENFASDYVTQAEHFVNSVIALREAQLETSNGIDKKVVGDYYRA</sequence>
<feature type="domain" description="Nitrite/Sulfite reductase ferredoxin-like" evidence="8">
    <location>
        <begin position="327"/>
        <end position="392"/>
    </location>
</feature>
<name>F4KZ53_HALH1</name>
<dbReference type="GO" id="GO:0020037">
    <property type="term" value="F:heme binding"/>
    <property type="evidence" value="ECO:0007669"/>
    <property type="project" value="InterPro"/>
</dbReference>
<dbReference type="Gene3D" id="3.30.413.10">
    <property type="entry name" value="Sulfite Reductase Hemoprotein, domain 1"/>
    <property type="match status" value="2"/>
</dbReference>
<dbReference type="InterPro" id="IPR051329">
    <property type="entry name" value="NIR_SIR_4Fe-4S"/>
</dbReference>
<dbReference type="InterPro" id="IPR036136">
    <property type="entry name" value="Nit/Sulf_reduc_fer-like_dom_sf"/>
</dbReference>
<keyword evidence="6" id="KW-0411">Iron-sulfur</keyword>
<reference evidence="9 10" key="1">
    <citation type="journal article" date="2011" name="Stand. Genomic Sci.">
        <title>Complete genome sequence of Haliscomenobacter hydrossis type strain (O).</title>
        <authorList>
            <consortium name="US DOE Joint Genome Institute (JGI-PGF)"/>
            <person name="Daligault H."/>
            <person name="Lapidus A."/>
            <person name="Zeytun A."/>
            <person name="Nolan M."/>
            <person name="Lucas S."/>
            <person name="Del Rio T.G."/>
            <person name="Tice H."/>
            <person name="Cheng J.F."/>
            <person name="Tapia R."/>
            <person name="Han C."/>
            <person name="Goodwin L."/>
            <person name="Pitluck S."/>
            <person name="Liolios K."/>
            <person name="Pagani I."/>
            <person name="Ivanova N."/>
            <person name="Huntemann M."/>
            <person name="Mavromatis K."/>
            <person name="Mikhailova N."/>
            <person name="Pati A."/>
            <person name="Chen A."/>
            <person name="Palaniappan K."/>
            <person name="Land M."/>
            <person name="Hauser L."/>
            <person name="Brambilla E.M."/>
            <person name="Rohde M."/>
            <person name="Verbarg S."/>
            <person name="Goker M."/>
            <person name="Bristow J."/>
            <person name="Eisen J.A."/>
            <person name="Markowitz V."/>
            <person name="Hugenholtz P."/>
            <person name="Kyrpides N.C."/>
            <person name="Klenk H.P."/>
            <person name="Woyke T."/>
        </authorList>
    </citation>
    <scope>NUCLEOTIDE SEQUENCE [LARGE SCALE GENOMIC DNA]</scope>
    <source>
        <strain evidence="10">ATCC 27775 / DSM 1100 / LMG 10767 / O</strain>
    </source>
</reference>
<evidence type="ECO:0000256" key="5">
    <source>
        <dbReference type="ARBA" id="ARBA00023004"/>
    </source>
</evidence>
<evidence type="ECO:0000256" key="6">
    <source>
        <dbReference type="ARBA" id="ARBA00023014"/>
    </source>
</evidence>
<evidence type="ECO:0000313" key="9">
    <source>
        <dbReference type="EMBL" id="AEE53707.1"/>
    </source>
</evidence>
<feature type="domain" description="Nitrite/Sulfite reductase ferredoxin-like" evidence="8">
    <location>
        <begin position="49"/>
        <end position="115"/>
    </location>
</feature>
<dbReference type="Pfam" id="PF03460">
    <property type="entry name" value="NIR_SIR_ferr"/>
    <property type="match status" value="2"/>
</dbReference>
<evidence type="ECO:0000313" key="10">
    <source>
        <dbReference type="Proteomes" id="UP000008461"/>
    </source>
</evidence>
<dbReference type="RefSeq" id="WP_013768235.1">
    <property type="nucleotide sequence ID" value="NC_015510.1"/>
</dbReference>